<sequence length="162" mass="17786">MRWFRHLFPPSSRRWFPDPVMARIAAAIAAGEQRHSGELCFAVEPALKLRAVLAGVSARDRARELFGQLGVWDTRDNNGVLLYLLLAEHRIEVVADRGFDGRVEPAQWRQACGLIEQHLQAGDAEAAILGGVDALSTLMAGAFPAIPGQADDNQLSNQPHRL</sequence>
<evidence type="ECO:0000259" key="1">
    <source>
        <dbReference type="Pfam" id="PF04536"/>
    </source>
</evidence>
<dbReference type="Pfam" id="PF04536">
    <property type="entry name" value="TPM_phosphatase"/>
    <property type="match status" value="1"/>
</dbReference>
<keyword evidence="3" id="KW-1185">Reference proteome</keyword>
<evidence type="ECO:0000313" key="2">
    <source>
        <dbReference type="EMBL" id="QOW19106.1"/>
    </source>
</evidence>
<gene>
    <name evidence="2" type="ORF">INQ41_10710</name>
</gene>
<dbReference type="Proteomes" id="UP000594059">
    <property type="component" value="Chromosome"/>
</dbReference>
<protein>
    <submittedName>
        <fullName evidence="2">TPM domain-containing protein</fullName>
    </submittedName>
</protein>
<name>A0A7S6UF29_9GAMM</name>
<proteinExistence type="predicted"/>
<dbReference type="AlphaFoldDB" id="A0A7S6UF29"/>
<dbReference type="PANTHER" id="PTHR30373">
    <property type="entry name" value="UPF0603 PROTEIN YGCG"/>
    <property type="match status" value="1"/>
</dbReference>
<dbReference type="InterPro" id="IPR007621">
    <property type="entry name" value="TPM_dom"/>
</dbReference>
<accession>A0A7S6UF29</accession>
<reference evidence="2 3" key="1">
    <citation type="submission" date="2020-10" db="EMBL/GenBank/DDBJ databases">
        <title>complete genome sequencing of Lysobacter sp. H21R20.</title>
        <authorList>
            <person name="Bae J.-W."/>
            <person name="Lee S.-Y."/>
        </authorList>
    </citation>
    <scope>NUCLEOTIDE SEQUENCE [LARGE SCALE GENOMIC DNA]</scope>
    <source>
        <strain evidence="2 3">H21R20</strain>
    </source>
</reference>
<feature type="domain" description="TPM" evidence="1">
    <location>
        <begin position="22"/>
        <end position="136"/>
    </location>
</feature>
<dbReference type="Gene3D" id="3.10.310.50">
    <property type="match status" value="1"/>
</dbReference>
<dbReference type="EMBL" id="CP063656">
    <property type="protein sequence ID" value="QOW19106.1"/>
    <property type="molecule type" value="Genomic_DNA"/>
</dbReference>
<dbReference type="PANTHER" id="PTHR30373:SF8">
    <property type="entry name" value="BLL7265 PROTEIN"/>
    <property type="match status" value="1"/>
</dbReference>
<organism evidence="2 3">
    <name type="scientific">Novilysobacter ciconiae</name>
    <dbReference type="NCBI Taxonomy" id="2781022"/>
    <lineage>
        <taxon>Bacteria</taxon>
        <taxon>Pseudomonadati</taxon>
        <taxon>Pseudomonadota</taxon>
        <taxon>Gammaproteobacteria</taxon>
        <taxon>Lysobacterales</taxon>
        <taxon>Lysobacteraceae</taxon>
        <taxon>Novilysobacter</taxon>
    </lineage>
</organism>
<evidence type="ECO:0000313" key="3">
    <source>
        <dbReference type="Proteomes" id="UP000594059"/>
    </source>
</evidence>
<dbReference type="KEGG" id="lcic:INQ41_10710"/>